<evidence type="ECO:0000256" key="3">
    <source>
        <dbReference type="ARBA" id="ARBA00022605"/>
    </source>
</evidence>
<feature type="binding site" evidence="7">
    <location>
        <position position="210"/>
    </location>
    <ligand>
        <name>3-phosphoshikimate</name>
        <dbReference type="ChEBI" id="CHEBI:145989"/>
    </ligand>
</feature>
<comment type="subcellular location">
    <subcellularLocation>
        <location evidence="7">Cytoplasm</location>
    </subcellularLocation>
</comment>
<dbReference type="InterPro" id="IPR023193">
    <property type="entry name" value="EPSP_synthase_CS"/>
</dbReference>
<evidence type="ECO:0000256" key="1">
    <source>
        <dbReference type="ARBA" id="ARBA00004811"/>
    </source>
</evidence>
<feature type="binding site" evidence="7">
    <location>
        <position position="107"/>
    </location>
    <ligand>
        <name>phosphoenolpyruvate</name>
        <dbReference type="ChEBI" id="CHEBI:58702"/>
    </ligand>
</feature>
<evidence type="ECO:0000313" key="9">
    <source>
        <dbReference type="EMBL" id="MDQ4215443.1"/>
    </source>
</evidence>
<feature type="binding site" evidence="7">
    <location>
        <position position="183"/>
    </location>
    <ligand>
        <name>3-phosphoshikimate</name>
        <dbReference type="ChEBI" id="CHEBI:145989"/>
    </ligand>
</feature>
<keyword evidence="5 7" id="KW-0057">Aromatic amino acid biosynthesis</keyword>
<dbReference type="EMBL" id="JAVFCB010000010">
    <property type="protein sequence ID" value="MDQ4215443.1"/>
    <property type="molecule type" value="Genomic_DNA"/>
</dbReference>
<dbReference type="Proteomes" id="UP001230289">
    <property type="component" value="Unassembled WGS sequence"/>
</dbReference>
<evidence type="ECO:0000256" key="7">
    <source>
        <dbReference type="HAMAP-Rule" id="MF_00210"/>
    </source>
</evidence>
<dbReference type="PANTHER" id="PTHR21090:SF5">
    <property type="entry name" value="PENTAFUNCTIONAL AROM POLYPEPTIDE"/>
    <property type="match status" value="1"/>
</dbReference>
<dbReference type="PIRSF" id="PIRSF000505">
    <property type="entry name" value="EPSPS"/>
    <property type="match status" value="1"/>
</dbReference>
<dbReference type="HAMAP" id="MF_00210">
    <property type="entry name" value="EPSP_synth"/>
    <property type="match status" value="1"/>
</dbReference>
<feature type="binding site" evidence="7">
    <location>
        <position position="34"/>
    </location>
    <ligand>
        <name>3-phosphoshikimate</name>
        <dbReference type="ChEBI" id="CHEBI:145989"/>
    </ligand>
</feature>
<sequence length="452" mass="46700">MSDTTYSPAPRGRWSAPVSAGPLRAELRVPGSKSLTNRELVLAAIADGPGLVTAPLHSDDSARMVDALRALGIGVEEQPGSGDFGPDLRITPGRLRGDATVDCGQAGTVMRFIAPLAGLADGEVLITAHETALHRPMGTMIHALRDLGVDIEDGGSWSLPFTIRGRGHIRGGRIEIDASASSQFVSGLLLAAPRFDVGLHLVHTGERLPSMPHIDMTVEALTHRGIKVERPAPGEWLVQGGHPRAITAAIEPDLSNAAPFLAAALVAGGEVSIGGWPTRSTQPGALLPRLLAPLGADARLAGGVLTVRGTGRVRGADLDLSAAGELAPTFVGLAALAEGPTTITGIGHIRLHETDRIAALAGNLRALGGEVEELEDGIRISPAPLHGGSWAAHHDHRMATTGALIGLRVPGIEIDDIGTTAKTLPEFTQLWERMLAAAPSTGVSPTAGSALA</sequence>
<name>A0ABU0XJZ5_9MICO</name>
<feature type="binding site" evidence="7">
    <location>
        <position position="33"/>
    </location>
    <ligand>
        <name>phosphoenolpyruvate</name>
        <dbReference type="ChEBI" id="CHEBI:58702"/>
    </ligand>
</feature>
<dbReference type="InterPro" id="IPR013792">
    <property type="entry name" value="RNA3'P_cycl/enolpyr_Trfase_a/b"/>
</dbReference>
<evidence type="ECO:0000256" key="5">
    <source>
        <dbReference type="ARBA" id="ARBA00023141"/>
    </source>
</evidence>
<comment type="catalytic activity">
    <reaction evidence="6">
        <text>3-phosphoshikimate + phosphoenolpyruvate = 5-O-(1-carboxyvinyl)-3-phosphoshikimate + phosphate</text>
        <dbReference type="Rhea" id="RHEA:21256"/>
        <dbReference type="ChEBI" id="CHEBI:43474"/>
        <dbReference type="ChEBI" id="CHEBI:57701"/>
        <dbReference type="ChEBI" id="CHEBI:58702"/>
        <dbReference type="ChEBI" id="CHEBI:145989"/>
        <dbReference type="EC" id="2.5.1.19"/>
    </reaction>
    <physiologicalReaction direction="left-to-right" evidence="6">
        <dbReference type="Rhea" id="RHEA:21257"/>
    </physiologicalReaction>
</comment>
<feature type="binding site" evidence="7">
    <location>
        <position position="397"/>
    </location>
    <ligand>
        <name>phosphoenolpyruvate</name>
        <dbReference type="ChEBI" id="CHEBI:58702"/>
    </ligand>
</feature>
<dbReference type="PROSITE" id="PS00885">
    <property type="entry name" value="EPSP_SYNTHASE_2"/>
    <property type="match status" value="1"/>
</dbReference>
<feature type="binding site" evidence="7">
    <location>
        <position position="33"/>
    </location>
    <ligand>
        <name>3-phosphoshikimate</name>
        <dbReference type="ChEBI" id="CHEBI:145989"/>
    </ligand>
</feature>
<comment type="caution">
    <text evidence="9">The sequence shown here is derived from an EMBL/GenBank/DDBJ whole genome shotgun (WGS) entry which is preliminary data.</text>
</comment>
<comment type="caution">
    <text evidence="7">Lacks conserved residue(s) required for the propagation of feature annotation.</text>
</comment>
<feature type="domain" description="Enolpyruvate transferase" evidence="8">
    <location>
        <begin position="21"/>
        <end position="429"/>
    </location>
</feature>
<gene>
    <name evidence="7 9" type="primary">aroA</name>
    <name evidence="9" type="ORF">RBR11_16105</name>
</gene>
<comment type="pathway">
    <text evidence="1 7">Metabolic intermediate biosynthesis; chorismate biosynthesis; chorismate from D-erythrose 4-phosphate and phosphoenolpyruvate: step 6/7.</text>
</comment>
<keyword evidence="7" id="KW-0963">Cytoplasm</keyword>
<evidence type="ECO:0000313" key="10">
    <source>
        <dbReference type="Proteomes" id="UP001230289"/>
    </source>
</evidence>
<feature type="active site" description="Proton acceptor" evidence="7">
    <location>
        <position position="325"/>
    </location>
</feature>
<feature type="binding site" evidence="7">
    <location>
        <position position="352"/>
    </location>
    <ligand>
        <name>3-phosphoshikimate</name>
        <dbReference type="ChEBI" id="CHEBI:145989"/>
    </ligand>
</feature>
<dbReference type="InterPro" id="IPR036968">
    <property type="entry name" value="Enolpyruvate_Tfrase_sf"/>
</dbReference>
<feature type="binding site" evidence="7">
    <location>
        <position position="181"/>
    </location>
    <ligand>
        <name>3-phosphoshikimate</name>
        <dbReference type="ChEBI" id="CHEBI:145989"/>
    </ligand>
</feature>
<dbReference type="InterPro" id="IPR001986">
    <property type="entry name" value="Enolpyruvate_Tfrase_dom"/>
</dbReference>
<dbReference type="EC" id="2.5.1.19" evidence="7"/>
<dbReference type="SUPFAM" id="SSF55205">
    <property type="entry name" value="EPT/RTPC-like"/>
    <property type="match status" value="1"/>
</dbReference>
<feature type="binding site" evidence="7">
    <location>
        <position position="38"/>
    </location>
    <ligand>
        <name>3-phosphoshikimate</name>
        <dbReference type="ChEBI" id="CHEBI:145989"/>
    </ligand>
</feature>
<feature type="binding site" evidence="7">
    <location>
        <position position="182"/>
    </location>
    <ligand>
        <name>3-phosphoshikimate</name>
        <dbReference type="ChEBI" id="CHEBI:145989"/>
    </ligand>
</feature>
<feature type="binding site" evidence="7">
    <location>
        <position position="183"/>
    </location>
    <ligand>
        <name>phosphoenolpyruvate</name>
        <dbReference type="ChEBI" id="CHEBI:58702"/>
    </ligand>
</feature>
<evidence type="ECO:0000256" key="6">
    <source>
        <dbReference type="ARBA" id="ARBA00044633"/>
    </source>
</evidence>
<keyword evidence="4 7" id="KW-0808">Transferase</keyword>
<evidence type="ECO:0000256" key="4">
    <source>
        <dbReference type="ARBA" id="ARBA00022679"/>
    </source>
</evidence>
<keyword evidence="10" id="KW-1185">Reference proteome</keyword>
<feature type="binding site" evidence="7">
    <location>
        <position position="422"/>
    </location>
    <ligand>
        <name>phosphoenolpyruvate</name>
        <dbReference type="ChEBI" id="CHEBI:58702"/>
    </ligand>
</feature>
<reference evidence="9 10" key="1">
    <citation type="submission" date="2023-08" db="EMBL/GenBank/DDBJ databases">
        <title>Microbacterium sp. nov., isolated from a waste landfill.</title>
        <authorList>
            <person name="Wen W."/>
        </authorList>
    </citation>
    <scope>NUCLEOTIDE SEQUENCE [LARGE SCALE GENOMIC DNA]</scope>
    <source>
        <strain evidence="9 10">ASV81</strain>
    </source>
</reference>
<evidence type="ECO:0000256" key="2">
    <source>
        <dbReference type="ARBA" id="ARBA00009948"/>
    </source>
</evidence>
<feature type="binding site" evidence="7">
    <location>
        <position position="325"/>
    </location>
    <ligand>
        <name>3-phosphoshikimate</name>
        <dbReference type="ChEBI" id="CHEBI:145989"/>
    </ligand>
</feature>
<dbReference type="RefSeq" id="WP_308490391.1">
    <property type="nucleotide sequence ID" value="NZ_JAVFCB010000010.1"/>
</dbReference>
<proteinExistence type="inferred from homology"/>
<protein>
    <recommendedName>
        <fullName evidence="7">3-phosphoshikimate 1-carboxyvinyltransferase</fullName>
        <ecNumber evidence="7">2.5.1.19</ecNumber>
    </recommendedName>
    <alternativeName>
        <fullName evidence="7">5-enolpyruvylshikimate-3-phosphate synthase</fullName>
        <shortName evidence="7">EPSP synthase</shortName>
        <shortName evidence="7">EPSPS</shortName>
    </alternativeName>
</protein>
<evidence type="ECO:0000259" key="8">
    <source>
        <dbReference type="Pfam" id="PF00275"/>
    </source>
</evidence>
<dbReference type="Gene3D" id="3.65.10.10">
    <property type="entry name" value="Enolpyruvate transferase domain"/>
    <property type="match status" value="2"/>
</dbReference>
<feature type="binding site" evidence="7">
    <location>
        <position position="135"/>
    </location>
    <ligand>
        <name>phosphoenolpyruvate</name>
        <dbReference type="ChEBI" id="CHEBI:58702"/>
    </ligand>
</feature>
<dbReference type="Pfam" id="PF00275">
    <property type="entry name" value="EPSP_synthase"/>
    <property type="match status" value="1"/>
</dbReference>
<comment type="function">
    <text evidence="7">Catalyzes the transfer of the enolpyruvyl moiety of phosphoenolpyruvate (PEP) to the 5-hydroxyl of shikimate-3-phosphate (S3P) to produce enolpyruvyl shikimate-3-phosphate and inorganic phosphate.</text>
</comment>
<keyword evidence="3 7" id="KW-0028">Amino-acid biosynthesis</keyword>
<dbReference type="NCBIfam" id="TIGR01356">
    <property type="entry name" value="aroA"/>
    <property type="match status" value="1"/>
</dbReference>
<comment type="subunit">
    <text evidence="7">Monomer.</text>
</comment>
<organism evidence="9 10">
    <name type="scientific">Microbacterium capsulatum</name>
    <dbReference type="NCBI Taxonomy" id="3041921"/>
    <lineage>
        <taxon>Bacteria</taxon>
        <taxon>Bacillati</taxon>
        <taxon>Actinomycetota</taxon>
        <taxon>Actinomycetes</taxon>
        <taxon>Micrococcales</taxon>
        <taxon>Microbacteriaceae</taxon>
        <taxon>Microbacterium</taxon>
    </lineage>
</organism>
<comment type="similarity">
    <text evidence="2 7">Belongs to the EPSP synthase family.</text>
</comment>
<dbReference type="InterPro" id="IPR006264">
    <property type="entry name" value="EPSP_synthase"/>
</dbReference>
<accession>A0ABU0XJZ5</accession>
<dbReference type="GO" id="GO:0003866">
    <property type="term" value="F:3-phosphoshikimate 1-carboxyvinyltransferase activity"/>
    <property type="evidence" value="ECO:0007669"/>
    <property type="project" value="UniProtKB-EC"/>
</dbReference>
<dbReference type="CDD" id="cd01556">
    <property type="entry name" value="EPSP_synthase"/>
    <property type="match status" value="1"/>
</dbReference>
<dbReference type="PANTHER" id="PTHR21090">
    <property type="entry name" value="AROM/DEHYDROQUINATE SYNTHASE"/>
    <property type="match status" value="1"/>
</dbReference>
<feature type="binding site" evidence="7">
    <location>
        <position position="356"/>
    </location>
    <ligand>
        <name>phosphoenolpyruvate</name>
        <dbReference type="ChEBI" id="CHEBI:58702"/>
    </ligand>
</feature>